<dbReference type="Proteomes" id="UP001058184">
    <property type="component" value="Chromosome"/>
</dbReference>
<gene>
    <name evidence="1" type="ORF">K3722_05770</name>
</gene>
<dbReference type="RefSeq" id="WP_260003513.1">
    <property type="nucleotide sequence ID" value="NZ_CBDUNH010000001.1"/>
</dbReference>
<sequence length="66" mass="7216">MVVQDLRICCHLASVIRETLGKAAHTPARAAEGKSPFSSKVPFFAAMPGVNQKNIWNATRNFCAQE</sequence>
<keyword evidence="2" id="KW-1185">Reference proteome</keyword>
<name>A0ABY5X034_LEICA</name>
<organism evidence="1 2">
    <name type="scientific">Leisingera caerulea</name>
    <name type="common">Phaeobacter caeruleus</name>
    <dbReference type="NCBI Taxonomy" id="506591"/>
    <lineage>
        <taxon>Bacteria</taxon>
        <taxon>Pseudomonadati</taxon>
        <taxon>Pseudomonadota</taxon>
        <taxon>Alphaproteobacteria</taxon>
        <taxon>Rhodobacterales</taxon>
        <taxon>Roseobacteraceae</taxon>
        <taxon>Leisingera</taxon>
    </lineage>
</organism>
<accession>A0ABY5X034</accession>
<evidence type="ECO:0000313" key="1">
    <source>
        <dbReference type="EMBL" id="UWQ59635.1"/>
    </source>
</evidence>
<proteinExistence type="predicted"/>
<protein>
    <submittedName>
        <fullName evidence="1">Uncharacterized protein</fullName>
    </submittedName>
</protein>
<reference evidence="1" key="1">
    <citation type="submission" date="2021-08" db="EMBL/GenBank/DDBJ databases">
        <authorList>
            <person name="Nwanade C."/>
            <person name="Wang M."/>
            <person name="Masoudi A."/>
            <person name="Yu Z."/>
            <person name="Liu J."/>
        </authorList>
    </citation>
    <scope>NUCLEOTIDE SEQUENCE</scope>
    <source>
        <strain evidence="1">S141</strain>
    </source>
</reference>
<dbReference type="EMBL" id="CP081078">
    <property type="protein sequence ID" value="UWQ59635.1"/>
    <property type="molecule type" value="Genomic_DNA"/>
</dbReference>
<evidence type="ECO:0000313" key="2">
    <source>
        <dbReference type="Proteomes" id="UP001058184"/>
    </source>
</evidence>